<keyword evidence="9" id="KW-1185">Reference proteome</keyword>
<organism evidence="8 9">
    <name type="scientific">Sphingobium chlorophenolicum L-1</name>
    <dbReference type="NCBI Taxonomy" id="690566"/>
    <lineage>
        <taxon>Bacteria</taxon>
        <taxon>Pseudomonadati</taxon>
        <taxon>Pseudomonadota</taxon>
        <taxon>Alphaproteobacteria</taxon>
        <taxon>Sphingomonadales</taxon>
        <taxon>Sphingomonadaceae</taxon>
        <taxon>Sphingobium</taxon>
    </lineage>
</organism>
<evidence type="ECO:0000256" key="5">
    <source>
        <dbReference type="ARBA" id="ARBA00023002"/>
    </source>
</evidence>
<dbReference type="GO" id="GO:0016020">
    <property type="term" value="C:membrane"/>
    <property type="evidence" value="ECO:0007669"/>
    <property type="project" value="InterPro"/>
</dbReference>
<dbReference type="KEGG" id="sch:Sphch_3255"/>
<evidence type="ECO:0000259" key="7">
    <source>
        <dbReference type="PROSITE" id="PS50287"/>
    </source>
</evidence>
<keyword evidence="4 6" id="KW-0274">FAD</keyword>
<feature type="domain" description="SRCR" evidence="7">
    <location>
        <begin position="17"/>
        <end position="108"/>
    </location>
</feature>
<comment type="similarity">
    <text evidence="2 6">Belongs to the acyl-CoA dehydrogenase family.</text>
</comment>
<dbReference type="EMBL" id="CP002799">
    <property type="protein sequence ID" value="AEG50865.1"/>
    <property type="molecule type" value="Genomic_DNA"/>
</dbReference>
<evidence type="ECO:0000256" key="3">
    <source>
        <dbReference type="ARBA" id="ARBA00022630"/>
    </source>
</evidence>
<protein>
    <submittedName>
        <fullName evidence="8">Acyl-CoA dehydrogenase domain-containing protein</fullName>
    </submittedName>
</protein>
<evidence type="ECO:0000256" key="1">
    <source>
        <dbReference type="ARBA" id="ARBA00001974"/>
    </source>
</evidence>
<dbReference type="Gene3D" id="1.10.540.10">
    <property type="entry name" value="Acyl-CoA dehydrogenase/oxidase, N-terminal domain"/>
    <property type="match status" value="1"/>
</dbReference>
<evidence type="ECO:0000313" key="8">
    <source>
        <dbReference type="EMBL" id="AEG50865.1"/>
    </source>
</evidence>
<evidence type="ECO:0000313" key="9">
    <source>
        <dbReference type="Proteomes" id="UP000007150"/>
    </source>
</evidence>
<accession>F6F353</accession>
<evidence type="ECO:0000256" key="6">
    <source>
        <dbReference type="RuleBase" id="RU362125"/>
    </source>
</evidence>
<proteinExistence type="inferred from homology"/>
<dbReference type="InterPro" id="IPR001190">
    <property type="entry name" value="SRCR"/>
</dbReference>
<evidence type="ECO:0000256" key="4">
    <source>
        <dbReference type="ARBA" id="ARBA00022827"/>
    </source>
</evidence>
<dbReference type="RefSeq" id="WP_013849095.1">
    <property type="nucleotide sequence ID" value="NC_015594.1"/>
</dbReference>
<dbReference type="STRING" id="690566.Sphch_3255"/>
<dbReference type="InterPro" id="IPR009100">
    <property type="entry name" value="AcylCoA_DH/oxidase_NM_dom_sf"/>
</dbReference>
<dbReference type="InterPro" id="IPR013786">
    <property type="entry name" value="AcylCoA_DH/ox_N"/>
</dbReference>
<dbReference type="Pfam" id="PF00441">
    <property type="entry name" value="Acyl-CoA_dh_1"/>
    <property type="match status" value="1"/>
</dbReference>
<dbReference type="PROSITE" id="PS50287">
    <property type="entry name" value="SRCR_2"/>
    <property type="match status" value="1"/>
</dbReference>
<dbReference type="Gene3D" id="2.40.110.10">
    <property type="entry name" value="Butyryl-CoA Dehydrogenase, subunit A, domain 2"/>
    <property type="match status" value="1"/>
</dbReference>
<reference evidence="8 9" key="1">
    <citation type="submission" date="2011-05" db="EMBL/GenBank/DDBJ databases">
        <title>Complete sequence of chromosome 2 of Sphingobium chlorophenolicum L-1.</title>
        <authorList>
            <consortium name="US DOE Joint Genome Institute"/>
            <person name="Lucas S."/>
            <person name="Han J."/>
            <person name="Lapidus A."/>
            <person name="Cheng J.-F."/>
            <person name="Goodwin L."/>
            <person name="Pitluck S."/>
            <person name="Peters L."/>
            <person name="Daligault H."/>
            <person name="Han C."/>
            <person name="Tapia R."/>
            <person name="Land M."/>
            <person name="Hauser L."/>
            <person name="Kyrpides N."/>
            <person name="Ivanova N."/>
            <person name="Pagani I."/>
            <person name="Turner P."/>
            <person name="Copley S."/>
            <person name="Woyke T."/>
        </authorList>
    </citation>
    <scope>NUCLEOTIDE SEQUENCE [LARGE SCALE GENOMIC DNA]</scope>
    <source>
        <strain evidence="8 9">L-1</strain>
    </source>
</reference>
<dbReference type="PANTHER" id="PTHR43884">
    <property type="entry name" value="ACYL-COA DEHYDROGENASE"/>
    <property type="match status" value="1"/>
</dbReference>
<dbReference type="InterPro" id="IPR006091">
    <property type="entry name" value="Acyl-CoA_Oxase/DH_mid-dom"/>
</dbReference>
<dbReference type="AlphaFoldDB" id="F6F353"/>
<dbReference type="SUPFAM" id="SSF56645">
    <property type="entry name" value="Acyl-CoA dehydrogenase NM domain-like"/>
    <property type="match status" value="1"/>
</dbReference>
<dbReference type="InterPro" id="IPR046373">
    <property type="entry name" value="Acyl-CoA_Oxase/DH_mid-dom_sf"/>
</dbReference>
<sequence>MDFRLSSEQEMLKDSARRFVTAELDYEARAKHVIAGSDRWATLAEMGWLMLPISEAYGGLGSKLEDISLICEELGRGVAIEPFVTCGFMPSRLLDLSDAACAGETLPLLASGEVRFAVALYEAATRYDLTGLGTIATASGDGYVLNGRKPLVFGGAEAGQIIVAAASANGEGVALYLVPADAAGVSRRAYRTIDNLPVADIVFDNVALGAGALLAEAGRAEAVLKQAIDETIVLLCMDAVGCMDRAIEMTAEYLHVRQQFGQPLAAFQALQHGVANLFIDANEARSLTYRAMAACAQDDAGERARAVSACKFSVMETARRVTGQAVHFHGGIGITCEYPVGEYLRRMLVAEQIFGNGAYHLHRYLDATN</sequence>
<dbReference type="InterPro" id="IPR037069">
    <property type="entry name" value="AcylCoA_DH/ox_N_sf"/>
</dbReference>
<dbReference type="HOGENOM" id="CLU_018204_5_2_5"/>
<dbReference type="GO" id="GO:0003995">
    <property type="term" value="F:acyl-CoA dehydrogenase activity"/>
    <property type="evidence" value="ECO:0007669"/>
    <property type="project" value="TreeGrafter"/>
</dbReference>
<evidence type="ECO:0000256" key="2">
    <source>
        <dbReference type="ARBA" id="ARBA00009347"/>
    </source>
</evidence>
<dbReference type="InterPro" id="IPR009075">
    <property type="entry name" value="AcylCo_DH/oxidase_C"/>
</dbReference>
<dbReference type="PANTHER" id="PTHR43884:SF20">
    <property type="entry name" value="ACYL-COA DEHYDROGENASE FADE28"/>
    <property type="match status" value="1"/>
</dbReference>
<dbReference type="Proteomes" id="UP000007150">
    <property type="component" value="Chromosome 2"/>
</dbReference>
<dbReference type="SUPFAM" id="SSF47203">
    <property type="entry name" value="Acyl-CoA dehydrogenase C-terminal domain-like"/>
    <property type="match status" value="1"/>
</dbReference>
<gene>
    <name evidence="8" type="ORF">Sphch_3255</name>
</gene>
<dbReference type="Pfam" id="PF02770">
    <property type="entry name" value="Acyl-CoA_dh_M"/>
    <property type="match status" value="1"/>
</dbReference>
<dbReference type="Gene3D" id="1.20.140.10">
    <property type="entry name" value="Butyryl-CoA Dehydrogenase, subunit A, domain 3"/>
    <property type="match status" value="1"/>
</dbReference>
<dbReference type="GO" id="GO:0050660">
    <property type="term" value="F:flavin adenine dinucleotide binding"/>
    <property type="evidence" value="ECO:0007669"/>
    <property type="project" value="InterPro"/>
</dbReference>
<comment type="cofactor">
    <cofactor evidence="1 6">
        <name>FAD</name>
        <dbReference type="ChEBI" id="CHEBI:57692"/>
    </cofactor>
</comment>
<name>F6F353_SPHCR</name>
<dbReference type="Pfam" id="PF02771">
    <property type="entry name" value="Acyl-CoA_dh_N"/>
    <property type="match status" value="1"/>
</dbReference>
<keyword evidence="5 6" id="KW-0560">Oxidoreductase</keyword>
<dbReference type="InterPro" id="IPR036250">
    <property type="entry name" value="AcylCo_DH-like_C"/>
</dbReference>
<dbReference type="CDD" id="cd00567">
    <property type="entry name" value="ACAD"/>
    <property type="match status" value="1"/>
</dbReference>
<keyword evidence="3 6" id="KW-0285">Flavoprotein</keyword>